<accession>A0A4R0NAD2</accession>
<dbReference type="InterPro" id="IPR029058">
    <property type="entry name" value="AB_hydrolase_fold"/>
</dbReference>
<keyword evidence="2" id="KW-1185">Reference proteome</keyword>
<evidence type="ECO:0000313" key="2">
    <source>
        <dbReference type="Proteomes" id="UP000291117"/>
    </source>
</evidence>
<dbReference type="SUPFAM" id="SSF53474">
    <property type="entry name" value="alpha/beta-Hydrolases"/>
    <property type="match status" value="1"/>
</dbReference>
<comment type="caution">
    <text evidence="1">The sequence shown here is derived from an EMBL/GenBank/DDBJ whole genome shotgun (WGS) entry which is preliminary data.</text>
</comment>
<reference evidence="1 2" key="1">
    <citation type="submission" date="2019-02" db="EMBL/GenBank/DDBJ databases">
        <title>Pedobacter sp. RP-3-8 sp. nov., isolated from Arctic soil.</title>
        <authorList>
            <person name="Dahal R.H."/>
        </authorList>
    </citation>
    <scope>NUCLEOTIDE SEQUENCE [LARGE SCALE GENOMIC DNA]</scope>
    <source>
        <strain evidence="1 2">RP-3-8</strain>
    </source>
</reference>
<dbReference type="RefSeq" id="WP_131608621.1">
    <property type="nucleotide sequence ID" value="NZ_SJSM01000004.1"/>
</dbReference>
<dbReference type="Proteomes" id="UP000291117">
    <property type="component" value="Unassembled WGS sequence"/>
</dbReference>
<evidence type="ECO:0000313" key="1">
    <source>
        <dbReference type="EMBL" id="TCC97208.1"/>
    </source>
</evidence>
<organism evidence="1 2">
    <name type="scientific">Pedobacter hiemivivus</name>
    <dbReference type="NCBI Taxonomy" id="2530454"/>
    <lineage>
        <taxon>Bacteria</taxon>
        <taxon>Pseudomonadati</taxon>
        <taxon>Bacteroidota</taxon>
        <taxon>Sphingobacteriia</taxon>
        <taxon>Sphingobacteriales</taxon>
        <taxon>Sphingobacteriaceae</taxon>
        <taxon>Pedobacter</taxon>
    </lineage>
</organism>
<dbReference type="OrthoDB" id="1491023at2"/>
<name>A0A4R0NAD2_9SPHI</name>
<evidence type="ECO:0008006" key="3">
    <source>
        <dbReference type="Google" id="ProtNLM"/>
    </source>
</evidence>
<proteinExistence type="predicted"/>
<dbReference type="AlphaFoldDB" id="A0A4R0NAD2"/>
<sequence>MTEDQKSYQISAPYYPIIYVRGYAMTSDEREETFNDAYYGFSASSVEKRQATKENGYEVADIFEGQMIRFMKIKDYGYADSVNYGLRDFHGDPSRSIWVCRFYDVDYIKGKVREIEAHAEDLAKMILVDIPKRLKEHNVTNIGTEYKVILIAHSMGGLVCRTLIQNILQSTGAQLREKYPDSILGNLLDNPLDLIHKLVTIGTPHKGIDMGNIPDFIEKSIVSLLNPFDAGIFHEKRMRDYLKLPKKPEFEVNSLGNSGFPIERCLCIIGSDYNSYGKVRYATGGFSDGLVKQDAAYIVAGPKPKKNKGYDEKKVAYYANVHRAHSGYRGIVNSYETYENIQRFLFGNLMVRISLGDIKFTDPVIENFKYFYDFEFSLSIRGTGVYLHRREQDPCENAIRFNRNGIPHDIHLHTGFLNSSLQLGDDGYSYFILKFNILEYRVEPGFIWDYKYPSRQIYADSMEVKVDTGKNGNYKAAYRWFSEIGWNDLVTDENNRYTLPLKQGVIDGTVRIEAAPWGEKLE</sequence>
<gene>
    <name evidence="1" type="ORF">EZ444_10180</name>
</gene>
<protein>
    <recommendedName>
        <fullName evidence="3">DUF676 domain-containing protein</fullName>
    </recommendedName>
</protein>
<dbReference type="Gene3D" id="3.40.50.1820">
    <property type="entry name" value="alpha/beta hydrolase"/>
    <property type="match status" value="1"/>
</dbReference>
<dbReference type="EMBL" id="SJSM01000004">
    <property type="protein sequence ID" value="TCC97208.1"/>
    <property type="molecule type" value="Genomic_DNA"/>
</dbReference>